<dbReference type="Pfam" id="PF19086">
    <property type="entry name" value="Terpene_syn_C_2"/>
    <property type="match status" value="1"/>
</dbReference>
<dbReference type="SUPFAM" id="SSF48576">
    <property type="entry name" value="Terpenoid synthases"/>
    <property type="match status" value="1"/>
</dbReference>
<dbReference type="KEGG" id="wch:wcw_0522"/>
<comment type="cofactor">
    <cofactor evidence="1">
        <name>Mg(2+)</name>
        <dbReference type="ChEBI" id="CHEBI:18420"/>
    </cofactor>
</comment>
<dbReference type="PANTHER" id="PTHR35201">
    <property type="entry name" value="TERPENE SYNTHASE"/>
    <property type="match status" value="1"/>
</dbReference>
<evidence type="ECO:0000313" key="3">
    <source>
        <dbReference type="EMBL" id="ADI37893.1"/>
    </source>
</evidence>
<evidence type="ECO:0000256" key="1">
    <source>
        <dbReference type="RuleBase" id="RU366034"/>
    </source>
</evidence>
<dbReference type="OrthoDB" id="2989600at2"/>
<reference evidence="3 4" key="1">
    <citation type="journal article" date="2010" name="PLoS ONE">
        <title>The Waddlia genome: a window into chlamydial biology.</title>
        <authorList>
            <person name="Bertelli C."/>
            <person name="Collyn F."/>
            <person name="Croxatto A."/>
            <person name="Ruckert C."/>
            <person name="Polkinghorne A."/>
            <person name="Kebbi-Beghdadi C."/>
            <person name="Goesmann A."/>
            <person name="Vaughan L."/>
            <person name="Greub G."/>
        </authorList>
    </citation>
    <scope>NUCLEOTIDE SEQUENCE [LARGE SCALE GENOMIC DNA]</scope>
    <source>
        <strain evidence="4">ATCC VR-1470 / WSU 86-1044</strain>
    </source>
</reference>
<keyword evidence="1" id="KW-0479">Metal-binding</keyword>
<dbReference type="eggNOG" id="COG2124">
    <property type="taxonomic scope" value="Bacteria"/>
</dbReference>
<dbReference type="AlphaFoldDB" id="D6YUT2"/>
<dbReference type="SFLD" id="SFLDS00005">
    <property type="entry name" value="Isoprenoid_Synthase_Type_I"/>
    <property type="match status" value="1"/>
</dbReference>
<dbReference type="STRING" id="716544.wcw_0522"/>
<dbReference type="HOGENOM" id="CLU_042538_4_2_0"/>
<keyword evidence="1" id="KW-0456">Lyase</keyword>
<evidence type="ECO:0000256" key="2">
    <source>
        <dbReference type="SAM" id="MobiDB-lite"/>
    </source>
</evidence>
<dbReference type="EC" id="4.2.3.-" evidence="1"/>
<keyword evidence="1" id="KW-0460">Magnesium</keyword>
<proteinExistence type="inferred from homology"/>
<dbReference type="EMBL" id="CP001928">
    <property type="protein sequence ID" value="ADI37893.1"/>
    <property type="molecule type" value="Genomic_DNA"/>
</dbReference>
<dbReference type="RefSeq" id="WP_013181619.1">
    <property type="nucleotide sequence ID" value="NC_014225.1"/>
</dbReference>
<dbReference type="GO" id="GO:0010333">
    <property type="term" value="F:terpene synthase activity"/>
    <property type="evidence" value="ECO:0007669"/>
    <property type="project" value="InterPro"/>
</dbReference>
<gene>
    <name evidence="3" type="ordered locus">wcw_0522</name>
</gene>
<dbReference type="Proteomes" id="UP000001505">
    <property type="component" value="Chromosome"/>
</dbReference>
<feature type="region of interest" description="Disordered" evidence="2">
    <location>
        <begin position="1"/>
        <end position="22"/>
    </location>
</feature>
<name>D6YUT2_WADCW</name>
<dbReference type="InterPro" id="IPR008949">
    <property type="entry name" value="Isoprenoid_synthase_dom_sf"/>
</dbReference>
<comment type="similarity">
    <text evidence="1">Belongs to the terpene synthase family.</text>
</comment>
<evidence type="ECO:0000313" key="4">
    <source>
        <dbReference type="Proteomes" id="UP000001505"/>
    </source>
</evidence>
<organism evidence="3 4">
    <name type="scientific">Waddlia chondrophila (strain ATCC VR-1470 / WSU 86-1044)</name>
    <dbReference type="NCBI Taxonomy" id="716544"/>
    <lineage>
        <taxon>Bacteria</taxon>
        <taxon>Pseudomonadati</taxon>
        <taxon>Chlamydiota</taxon>
        <taxon>Chlamydiia</taxon>
        <taxon>Parachlamydiales</taxon>
        <taxon>Waddliaceae</taxon>
        <taxon>Waddlia</taxon>
    </lineage>
</organism>
<protein>
    <recommendedName>
        <fullName evidence="1">Terpene synthase</fullName>
        <ecNumber evidence="1">4.2.3.-</ecNumber>
    </recommendedName>
</protein>
<keyword evidence="4" id="KW-1185">Reference proteome</keyword>
<dbReference type="PANTHER" id="PTHR35201:SF4">
    <property type="entry name" value="BETA-PINACENE SYNTHASE-RELATED"/>
    <property type="match status" value="1"/>
</dbReference>
<sequence length="346" mass="39988">MTLRISGSGINSSSDSSESVWSDRDPKHVESLVRKAVDKLDLPYKKTVSHPYSNEVQKLTIQWIHRYRIIEDHAKIEKINASKFADFLGRAHPRADKETLSIVVDFATWLFIYDDMIEKCSNQETVNRFHERSIAVLSGEKVNDEDDPLTLGLSDIAERITKICSSLIWRQRLIKEMQRYCNGTLWELFNREKSRVPLLEEYQCKRLDTSGTQAMFCFIEMIEKVQISQTVFESDYFKKICRLGANLVNWENDLLSAPKEIKSGDLHNLVFVYQGPSSSGYEKAIESVCEDLKDDLERFRKLAKEIPDFGSETEAVKKYLTGIQDWVAAHHFWAIESPRYVISKSV</sequence>
<accession>D6YUT2</accession>
<dbReference type="Gene3D" id="1.10.600.10">
    <property type="entry name" value="Farnesyl Diphosphate Synthase"/>
    <property type="match status" value="1"/>
</dbReference>
<dbReference type="GO" id="GO:0046872">
    <property type="term" value="F:metal ion binding"/>
    <property type="evidence" value="ECO:0007669"/>
    <property type="project" value="UniProtKB-KW"/>
</dbReference>
<dbReference type="InterPro" id="IPR034686">
    <property type="entry name" value="Terpene_cyclase-like_2"/>
</dbReference>
<feature type="compositionally biased region" description="Low complexity" evidence="2">
    <location>
        <begin position="1"/>
        <end position="20"/>
    </location>
</feature>
<dbReference type="SFLD" id="SFLDG01020">
    <property type="entry name" value="Terpene_Cyclase_Like_2"/>
    <property type="match status" value="1"/>
</dbReference>